<dbReference type="STRING" id="1314782.A0A165VF79"/>
<accession>A0A165VF79</accession>
<feature type="domain" description="BTB" evidence="1">
    <location>
        <begin position="14"/>
        <end position="85"/>
    </location>
</feature>
<dbReference type="EMBL" id="KV425554">
    <property type="protein sequence ID" value="KZT29590.1"/>
    <property type="molecule type" value="Genomic_DNA"/>
</dbReference>
<dbReference type="InterPro" id="IPR000210">
    <property type="entry name" value="BTB/POZ_dom"/>
</dbReference>
<dbReference type="SUPFAM" id="SSF54695">
    <property type="entry name" value="POZ domain"/>
    <property type="match status" value="1"/>
</dbReference>
<dbReference type="PROSITE" id="PS50097">
    <property type="entry name" value="BTB"/>
    <property type="match status" value="1"/>
</dbReference>
<dbReference type="Proteomes" id="UP000076761">
    <property type="component" value="Unassembled WGS sequence"/>
</dbReference>
<sequence>MSDYVRTDIWFSDGNTMLIAGRARFKVHSSQLERHSEVFRDMFALPQPPCQETIDGCLPVVLYDSPSDLLFLLRALYDGLYFMKATAHDFQVISAVLRLSTKYFIEHLRRHCISRLETDWPSTLAGWDHREKLATDPKSGRYNPRELYAHPILVINLSTELGIDHLLPAAYYDLCRYGPSKIATGVPASNCYPPPPIEEETADLDQPLLLTTRQLLSTFLGREAGQKYITTFIQDELTHREAASACSSAPNVSSSSHPCLESFYFIQLNILRSVGGIAAGRDGDPLFTLAQAVEMLSRTDFSDGVNQCGLRICNACRAEFVVSVNKCRQKVWDEIPRWFGLAPEGAPA</sequence>
<dbReference type="OrthoDB" id="3220652at2759"/>
<protein>
    <recommendedName>
        <fullName evidence="1">BTB domain-containing protein</fullName>
    </recommendedName>
</protein>
<dbReference type="Pfam" id="PF00651">
    <property type="entry name" value="BTB"/>
    <property type="match status" value="1"/>
</dbReference>
<dbReference type="InParanoid" id="A0A165VF79"/>
<dbReference type="AlphaFoldDB" id="A0A165VF79"/>
<organism evidence="2 3">
    <name type="scientific">Neolentinus lepideus HHB14362 ss-1</name>
    <dbReference type="NCBI Taxonomy" id="1314782"/>
    <lineage>
        <taxon>Eukaryota</taxon>
        <taxon>Fungi</taxon>
        <taxon>Dikarya</taxon>
        <taxon>Basidiomycota</taxon>
        <taxon>Agaricomycotina</taxon>
        <taxon>Agaricomycetes</taxon>
        <taxon>Gloeophyllales</taxon>
        <taxon>Gloeophyllaceae</taxon>
        <taxon>Neolentinus</taxon>
    </lineage>
</organism>
<evidence type="ECO:0000313" key="2">
    <source>
        <dbReference type="EMBL" id="KZT29590.1"/>
    </source>
</evidence>
<keyword evidence="3" id="KW-1185">Reference proteome</keyword>
<reference evidence="2 3" key="1">
    <citation type="journal article" date="2016" name="Mol. Biol. Evol.">
        <title>Comparative Genomics of Early-Diverging Mushroom-Forming Fungi Provides Insights into the Origins of Lignocellulose Decay Capabilities.</title>
        <authorList>
            <person name="Nagy L.G."/>
            <person name="Riley R."/>
            <person name="Tritt A."/>
            <person name="Adam C."/>
            <person name="Daum C."/>
            <person name="Floudas D."/>
            <person name="Sun H."/>
            <person name="Yadav J.S."/>
            <person name="Pangilinan J."/>
            <person name="Larsson K.H."/>
            <person name="Matsuura K."/>
            <person name="Barry K."/>
            <person name="Labutti K."/>
            <person name="Kuo R."/>
            <person name="Ohm R.A."/>
            <person name="Bhattacharya S.S."/>
            <person name="Shirouzu T."/>
            <person name="Yoshinaga Y."/>
            <person name="Martin F.M."/>
            <person name="Grigoriev I.V."/>
            <person name="Hibbett D.S."/>
        </authorList>
    </citation>
    <scope>NUCLEOTIDE SEQUENCE [LARGE SCALE GENOMIC DNA]</scope>
    <source>
        <strain evidence="2 3">HHB14362 ss-1</strain>
    </source>
</reference>
<dbReference type="Gene3D" id="3.30.710.10">
    <property type="entry name" value="Potassium Channel Kv1.1, Chain A"/>
    <property type="match status" value="1"/>
</dbReference>
<dbReference type="InterPro" id="IPR011333">
    <property type="entry name" value="SKP1/BTB/POZ_sf"/>
</dbReference>
<evidence type="ECO:0000259" key="1">
    <source>
        <dbReference type="PROSITE" id="PS50097"/>
    </source>
</evidence>
<proteinExistence type="predicted"/>
<name>A0A165VF79_9AGAM</name>
<evidence type="ECO:0000313" key="3">
    <source>
        <dbReference type="Proteomes" id="UP000076761"/>
    </source>
</evidence>
<gene>
    <name evidence="2" type="ORF">NEOLEDRAFT_1128399</name>
</gene>